<keyword evidence="3" id="KW-1185">Reference proteome</keyword>
<protein>
    <submittedName>
        <fullName evidence="2">Uncharacterized protein</fullName>
    </submittedName>
</protein>
<comment type="caution">
    <text evidence="2">The sequence shown here is derived from an EMBL/GenBank/DDBJ whole genome shotgun (WGS) entry which is preliminary data.</text>
</comment>
<organism evidence="2 3">
    <name type="scientific">Cyclotella cryptica</name>
    <dbReference type="NCBI Taxonomy" id="29204"/>
    <lineage>
        <taxon>Eukaryota</taxon>
        <taxon>Sar</taxon>
        <taxon>Stramenopiles</taxon>
        <taxon>Ochrophyta</taxon>
        <taxon>Bacillariophyta</taxon>
        <taxon>Coscinodiscophyceae</taxon>
        <taxon>Thalassiosirophycidae</taxon>
        <taxon>Stephanodiscales</taxon>
        <taxon>Stephanodiscaceae</taxon>
        <taxon>Cyclotella</taxon>
    </lineage>
</organism>
<evidence type="ECO:0000256" key="1">
    <source>
        <dbReference type="SAM" id="MobiDB-lite"/>
    </source>
</evidence>
<dbReference type="AlphaFoldDB" id="A0ABD3QIJ5"/>
<accession>A0ABD3QIJ5</accession>
<evidence type="ECO:0000313" key="3">
    <source>
        <dbReference type="Proteomes" id="UP001516023"/>
    </source>
</evidence>
<name>A0ABD3QIJ5_9STRA</name>
<proteinExistence type="predicted"/>
<reference evidence="2 3" key="1">
    <citation type="journal article" date="2020" name="G3 (Bethesda)">
        <title>Improved Reference Genome for Cyclotella cryptica CCMP332, a Model for Cell Wall Morphogenesis, Salinity Adaptation, and Lipid Production in Diatoms (Bacillariophyta).</title>
        <authorList>
            <person name="Roberts W.R."/>
            <person name="Downey K.M."/>
            <person name="Ruck E.C."/>
            <person name="Traller J.C."/>
            <person name="Alverson A.J."/>
        </authorList>
    </citation>
    <scope>NUCLEOTIDE SEQUENCE [LARGE SCALE GENOMIC DNA]</scope>
    <source>
        <strain evidence="2 3">CCMP332</strain>
    </source>
</reference>
<feature type="compositionally biased region" description="Polar residues" evidence="1">
    <location>
        <begin position="37"/>
        <end position="50"/>
    </location>
</feature>
<feature type="region of interest" description="Disordered" evidence="1">
    <location>
        <begin position="30"/>
        <end position="81"/>
    </location>
</feature>
<evidence type="ECO:0000313" key="2">
    <source>
        <dbReference type="EMBL" id="KAL3800292.1"/>
    </source>
</evidence>
<gene>
    <name evidence="2" type="ORF">HJC23_003588</name>
</gene>
<dbReference type="Proteomes" id="UP001516023">
    <property type="component" value="Unassembled WGS sequence"/>
</dbReference>
<sequence length="166" mass="18273">MSARNEKVKMKQLVHSTLFDPSRRSISENLFRDLRQTSRASKSTGDSNASSDEDDKEDKMDKDDDDDGETKHNSYNEAPFPGDLLHYDMGTGLPFLPASFDCYGVALGQYCNCINRLVSLSSAARVGAYKAPEGLSGLEGALLNEDRAGVHVADKDPKRGRNNKLQ</sequence>
<dbReference type="EMBL" id="JABMIG020000033">
    <property type="protein sequence ID" value="KAL3800292.1"/>
    <property type="molecule type" value="Genomic_DNA"/>
</dbReference>